<organism evidence="2 3">
    <name type="scientific">Claviceps africana</name>
    <dbReference type="NCBI Taxonomy" id="83212"/>
    <lineage>
        <taxon>Eukaryota</taxon>
        <taxon>Fungi</taxon>
        <taxon>Dikarya</taxon>
        <taxon>Ascomycota</taxon>
        <taxon>Pezizomycotina</taxon>
        <taxon>Sordariomycetes</taxon>
        <taxon>Hypocreomycetidae</taxon>
        <taxon>Hypocreales</taxon>
        <taxon>Clavicipitaceae</taxon>
        <taxon>Claviceps</taxon>
    </lineage>
</organism>
<reference evidence="2" key="1">
    <citation type="journal article" date="2020" name="bioRxiv">
        <title>Whole genome comparisons of ergot fungi reveals the divergence and evolution of species within the genus Claviceps are the result of varying mechanisms driving genome evolution and host range expansion.</title>
        <authorList>
            <person name="Wyka S.A."/>
            <person name="Mondo S.J."/>
            <person name="Liu M."/>
            <person name="Dettman J."/>
            <person name="Nalam V."/>
            <person name="Broders K.D."/>
        </authorList>
    </citation>
    <scope>NUCLEOTIDE SEQUENCE</scope>
    <source>
        <strain evidence="2">CCC 489</strain>
    </source>
</reference>
<feature type="domain" description="Gcp-like" evidence="1">
    <location>
        <begin position="17"/>
        <end position="70"/>
    </location>
</feature>
<keyword evidence="3" id="KW-1185">Reference proteome</keyword>
<evidence type="ECO:0000313" key="3">
    <source>
        <dbReference type="Proteomes" id="UP000811619"/>
    </source>
</evidence>
<dbReference type="InterPro" id="IPR043129">
    <property type="entry name" value="ATPase_NBD"/>
</dbReference>
<protein>
    <recommendedName>
        <fullName evidence="1">Gcp-like domain-containing protein</fullName>
    </recommendedName>
</protein>
<dbReference type="GO" id="GO:0072670">
    <property type="term" value="P:mitochondrial tRNA threonylcarbamoyladenosine modification"/>
    <property type="evidence" value="ECO:0007669"/>
    <property type="project" value="TreeGrafter"/>
</dbReference>
<dbReference type="AlphaFoldDB" id="A0A8K0NEC3"/>
<dbReference type="Pfam" id="PF00814">
    <property type="entry name" value="TsaD"/>
    <property type="match status" value="1"/>
</dbReference>
<dbReference type="OrthoDB" id="10259622at2759"/>
<dbReference type="Proteomes" id="UP000811619">
    <property type="component" value="Unassembled WGS sequence"/>
</dbReference>
<evidence type="ECO:0000259" key="1">
    <source>
        <dbReference type="Pfam" id="PF00814"/>
    </source>
</evidence>
<dbReference type="PANTHER" id="PTHR11735">
    <property type="entry name" value="TRNA N6-ADENOSINE THREONYLCARBAMOYLTRANSFERASE"/>
    <property type="match status" value="1"/>
</dbReference>
<dbReference type="EMBL" id="SRPY01001715">
    <property type="protein sequence ID" value="KAG5912619.1"/>
    <property type="molecule type" value="Genomic_DNA"/>
</dbReference>
<accession>A0A8K0NEC3</accession>
<evidence type="ECO:0000313" key="2">
    <source>
        <dbReference type="EMBL" id="KAG5912619.1"/>
    </source>
</evidence>
<dbReference type="SUPFAM" id="SSF53067">
    <property type="entry name" value="Actin-like ATPase domain"/>
    <property type="match status" value="1"/>
</dbReference>
<comment type="caution">
    <text evidence="2">The sequence shown here is derived from an EMBL/GenBank/DDBJ whole genome shotgun (WGS) entry which is preliminary data.</text>
</comment>
<proteinExistence type="predicted"/>
<feature type="non-terminal residue" evidence="2">
    <location>
        <position position="1"/>
    </location>
</feature>
<dbReference type="InterPro" id="IPR000905">
    <property type="entry name" value="Gcp-like_dom"/>
</dbReference>
<name>A0A8K0NEC3_9HYPO</name>
<sequence>HLASRLVLALEDHPAPRPHPAALVLSGGVASNPFLRHVLRRTLDARGFPHLQLLAPPPALCTDNAAMIAWTGLEMFAAGWTSDLAVRPLGKWPLSIDGEDAILSMDGWLRR</sequence>
<dbReference type="GO" id="GO:0005739">
    <property type="term" value="C:mitochondrion"/>
    <property type="evidence" value="ECO:0007669"/>
    <property type="project" value="TreeGrafter"/>
</dbReference>
<dbReference type="PANTHER" id="PTHR11735:SF6">
    <property type="entry name" value="TRNA N6-ADENOSINE THREONYLCARBAMOYLTRANSFERASE, MITOCHONDRIAL"/>
    <property type="match status" value="1"/>
</dbReference>
<dbReference type="Gene3D" id="3.30.420.40">
    <property type="match status" value="2"/>
</dbReference>
<gene>
    <name evidence="2" type="ORF">E4U42_002097</name>
</gene>